<dbReference type="STRING" id="429701.A0A2G9G2E6"/>
<feature type="domain" description="Trichome birefringence-like C-terminal" evidence="2">
    <location>
        <begin position="2"/>
        <end position="220"/>
    </location>
</feature>
<dbReference type="Proteomes" id="UP000231279">
    <property type="component" value="Unassembled WGS sequence"/>
</dbReference>
<evidence type="ECO:0000259" key="2">
    <source>
        <dbReference type="Pfam" id="PF13839"/>
    </source>
</evidence>
<accession>A0A2G9G2E6</accession>
<dbReference type="GO" id="GO:0005794">
    <property type="term" value="C:Golgi apparatus"/>
    <property type="evidence" value="ECO:0007669"/>
    <property type="project" value="TreeGrafter"/>
</dbReference>
<dbReference type="Pfam" id="PF13839">
    <property type="entry name" value="PC-Esterase"/>
    <property type="match status" value="1"/>
</dbReference>
<dbReference type="AlphaFoldDB" id="A0A2G9G2E6"/>
<reference evidence="4" key="1">
    <citation type="journal article" date="2018" name="Gigascience">
        <title>Genome assembly of the Pink Ipe (Handroanthus impetiginosus, Bignoniaceae), a highly valued, ecologically keystone Neotropical timber forest tree.</title>
        <authorList>
            <person name="Silva-Junior O.B."/>
            <person name="Grattapaglia D."/>
            <person name="Novaes E."/>
            <person name="Collevatti R.G."/>
        </authorList>
    </citation>
    <scope>NUCLEOTIDE SEQUENCE [LARGE SCALE GENOMIC DNA]</scope>
    <source>
        <strain evidence="4">cv. UFG-1</strain>
    </source>
</reference>
<evidence type="ECO:0000313" key="4">
    <source>
        <dbReference type="Proteomes" id="UP000231279"/>
    </source>
</evidence>
<dbReference type="PANTHER" id="PTHR32285:SF28">
    <property type="entry name" value="XYLOGLUCAN O-ACETYLTRANSFERASE 2"/>
    <property type="match status" value="1"/>
</dbReference>
<keyword evidence="4" id="KW-1185">Reference proteome</keyword>
<protein>
    <recommendedName>
        <fullName evidence="2">Trichome birefringence-like C-terminal domain-containing protein</fullName>
    </recommendedName>
</protein>
<proteinExistence type="inferred from homology"/>
<gene>
    <name evidence="3" type="ORF">CDL12_28016</name>
</gene>
<dbReference type="InterPro" id="IPR029962">
    <property type="entry name" value="TBL"/>
</dbReference>
<dbReference type="GO" id="GO:0016413">
    <property type="term" value="F:O-acetyltransferase activity"/>
    <property type="evidence" value="ECO:0007669"/>
    <property type="project" value="InterPro"/>
</dbReference>
<evidence type="ECO:0000313" key="3">
    <source>
        <dbReference type="EMBL" id="PIM99496.1"/>
    </source>
</evidence>
<dbReference type="EMBL" id="NKXS01007569">
    <property type="protein sequence ID" value="PIM99496.1"/>
    <property type="molecule type" value="Genomic_DNA"/>
</dbReference>
<name>A0A2G9G2E6_9LAMI</name>
<comment type="similarity">
    <text evidence="1">Belongs to the PC-esterase family. TBL subfamily.</text>
</comment>
<sequence length="227" mass="25958">MVIWSQFLVAATERVINGSASGSYDLHLDKIDRNWSEKLTSIDYAIFSDGHWFFRHNYLYEGGNLIGCVFCDMPNVTALGPGPAIRRAFLAAFEEINNCKNCRKLFSVLRTFSPSQFENGAWNAGGGCNRTRPIQKEDLNKDVPDWDYRRIQVEEVEIARTAGEECANVFEILDVTEIMTMRPDGHPGIHWGNQWMKGYSDCIHWCLPGPIDTWNELLLEIITRYVS</sequence>
<comment type="caution">
    <text evidence="3">The sequence shown here is derived from an EMBL/GenBank/DDBJ whole genome shotgun (WGS) entry which is preliminary data.</text>
</comment>
<dbReference type="InterPro" id="IPR026057">
    <property type="entry name" value="TBL_C"/>
</dbReference>
<evidence type="ECO:0000256" key="1">
    <source>
        <dbReference type="ARBA" id="ARBA00007727"/>
    </source>
</evidence>
<dbReference type="PANTHER" id="PTHR32285">
    <property type="entry name" value="PROTEIN TRICHOME BIREFRINGENCE-LIKE 9-RELATED"/>
    <property type="match status" value="1"/>
</dbReference>
<organism evidence="3 4">
    <name type="scientific">Handroanthus impetiginosus</name>
    <dbReference type="NCBI Taxonomy" id="429701"/>
    <lineage>
        <taxon>Eukaryota</taxon>
        <taxon>Viridiplantae</taxon>
        <taxon>Streptophyta</taxon>
        <taxon>Embryophyta</taxon>
        <taxon>Tracheophyta</taxon>
        <taxon>Spermatophyta</taxon>
        <taxon>Magnoliopsida</taxon>
        <taxon>eudicotyledons</taxon>
        <taxon>Gunneridae</taxon>
        <taxon>Pentapetalae</taxon>
        <taxon>asterids</taxon>
        <taxon>lamiids</taxon>
        <taxon>Lamiales</taxon>
        <taxon>Bignoniaceae</taxon>
        <taxon>Crescentiina</taxon>
        <taxon>Tabebuia alliance</taxon>
        <taxon>Handroanthus</taxon>
    </lineage>
</organism>
<dbReference type="OrthoDB" id="630188at2759"/>